<organism evidence="9 10">
    <name type="scientific">Candidatus Wirthbacteria bacterium CG2_30_54_11</name>
    <dbReference type="NCBI Taxonomy" id="1817892"/>
    <lineage>
        <taxon>Bacteria</taxon>
        <taxon>Candidatus Wirthbacteria</taxon>
    </lineage>
</organism>
<comment type="subunit">
    <text evidence="2">Homodimer.</text>
</comment>
<gene>
    <name evidence="9" type="ORF">AUK40_06295</name>
</gene>
<dbReference type="InterPro" id="IPR001296">
    <property type="entry name" value="Glyco_trans_1"/>
</dbReference>
<dbReference type="Gene3D" id="3.40.50.2000">
    <property type="entry name" value="Glycogen Phosphorylase B"/>
    <property type="match status" value="2"/>
</dbReference>
<evidence type="ECO:0000256" key="2">
    <source>
        <dbReference type="ARBA" id="ARBA00011738"/>
    </source>
</evidence>
<keyword evidence="4" id="KW-0328">Glycosyltransferase</keyword>
<keyword evidence="6" id="KW-0119">Carbohydrate metabolism</keyword>
<dbReference type="AlphaFoldDB" id="A0A1J5IV78"/>
<proteinExistence type="inferred from homology"/>
<dbReference type="Proteomes" id="UP000183245">
    <property type="component" value="Unassembled WGS sequence"/>
</dbReference>
<protein>
    <submittedName>
        <fullName evidence="9">Glycosyl transferase family 1</fullName>
    </submittedName>
</protein>
<dbReference type="PANTHER" id="PTHR47779:SF1">
    <property type="entry name" value="SYNTHASE (CCG-9), PUTATIVE (AFU_ORTHOLOGUE AFUA_3G12100)-RELATED"/>
    <property type="match status" value="1"/>
</dbReference>
<comment type="caution">
    <text evidence="9">The sequence shown here is derived from an EMBL/GenBank/DDBJ whole genome shotgun (WGS) entry which is preliminary data.</text>
</comment>
<sequence length="409" mass="46623">MKRLDDYIGIVDDSLIQEIRSRAEHLQDARIVQVNSTYMGGGVAEILSSLIPLLNDIGLRCGWRILHGTPDFFAITKKFHNGLQGEAVELSEQEKEIFLQTNQNYATYTHLTHDAVIIHDPQPMPLVMLYPQIQPWIWRCHIDLSSPNEMIWNFLKPFTEHYNKVVVSKEDYIPPDLKTPTTIIHPVIDPLALKNREMTPEETDAILTSFNVPLDKPFITQISRFDKWKDPDGVLDIFREVKKDVDCRLVLCGNMATDDPEGLQIYERVKTRVEREFPPDDITLITIANHELVNALQRRSNVIIQKSLREGFGLTVTEALWKGTPVIASRVGGIVLQIKNGYTGYLIEPTDVSEFAEHAKELLADPVKAREMGAAGKEFVRQHFLLPQLVLDEIKMLNKLLPDKKFGPT</sequence>
<evidence type="ECO:0000256" key="6">
    <source>
        <dbReference type="ARBA" id="ARBA00023277"/>
    </source>
</evidence>
<dbReference type="GO" id="GO:0006006">
    <property type="term" value="P:glucose metabolic process"/>
    <property type="evidence" value="ECO:0007669"/>
    <property type="project" value="UniProtKB-KW"/>
</dbReference>
<dbReference type="InterPro" id="IPR052078">
    <property type="entry name" value="Trehalose_Metab_GTase"/>
</dbReference>
<dbReference type="PANTHER" id="PTHR47779">
    <property type="entry name" value="SYNTHASE (CCG-9), PUTATIVE (AFU_ORTHOLOGUE AFUA_3G12100)-RELATED"/>
    <property type="match status" value="1"/>
</dbReference>
<comment type="similarity">
    <text evidence="1">Belongs to the glycosyltransferase group 1 family. Glycosyltransferase 4 subfamily.</text>
</comment>
<evidence type="ECO:0000256" key="5">
    <source>
        <dbReference type="ARBA" id="ARBA00022679"/>
    </source>
</evidence>
<evidence type="ECO:0000259" key="8">
    <source>
        <dbReference type="Pfam" id="PF21269"/>
    </source>
</evidence>
<evidence type="ECO:0000313" key="9">
    <source>
        <dbReference type="EMBL" id="OIP95152.1"/>
    </source>
</evidence>
<evidence type="ECO:0000256" key="4">
    <source>
        <dbReference type="ARBA" id="ARBA00022676"/>
    </source>
</evidence>
<dbReference type="Pfam" id="PF21269">
    <property type="entry name" value="TreT_GT1"/>
    <property type="match status" value="1"/>
</dbReference>
<dbReference type="STRING" id="1817892.AUK40_06295"/>
<dbReference type="GO" id="GO:0016757">
    <property type="term" value="F:glycosyltransferase activity"/>
    <property type="evidence" value="ECO:0007669"/>
    <property type="project" value="UniProtKB-KW"/>
</dbReference>
<evidence type="ECO:0000313" key="10">
    <source>
        <dbReference type="Proteomes" id="UP000183245"/>
    </source>
</evidence>
<evidence type="ECO:0000256" key="3">
    <source>
        <dbReference type="ARBA" id="ARBA00022526"/>
    </source>
</evidence>
<keyword evidence="5 9" id="KW-0808">Transferase</keyword>
<dbReference type="Pfam" id="PF00534">
    <property type="entry name" value="Glycos_transf_1"/>
    <property type="match status" value="1"/>
</dbReference>
<dbReference type="SUPFAM" id="SSF53756">
    <property type="entry name" value="UDP-Glycosyltransferase/glycogen phosphorylase"/>
    <property type="match status" value="1"/>
</dbReference>
<evidence type="ECO:0000259" key="7">
    <source>
        <dbReference type="Pfam" id="PF00534"/>
    </source>
</evidence>
<feature type="domain" description="Trehalose synthase N-terminal" evidence="8">
    <location>
        <begin position="33"/>
        <end position="173"/>
    </location>
</feature>
<reference evidence="9 10" key="1">
    <citation type="journal article" date="2016" name="Environ. Microbiol.">
        <title>Genomic resolution of a cold subsurface aquifer community provides metabolic insights for novel microbes adapted to high CO concentrations.</title>
        <authorList>
            <person name="Probst A.J."/>
            <person name="Castelle C.J."/>
            <person name="Singh A."/>
            <person name="Brown C.T."/>
            <person name="Anantharaman K."/>
            <person name="Sharon I."/>
            <person name="Hug L.A."/>
            <person name="Burstein D."/>
            <person name="Emerson J.B."/>
            <person name="Thomas B.C."/>
            <person name="Banfield J.F."/>
        </authorList>
    </citation>
    <scope>NUCLEOTIDE SEQUENCE [LARGE SCALE GENOMIC DNA]</scope>
    <source>
        <strain evidence="9">CG2_30_54_11</strain>
    </source>
</reference>
<evidence type="ECO:0000256" key="1">
    <source>
        <dbReference type="ARBA" id="ARBA00009481"/>
    </source>
</evidence>
<name>A0A1J5IV78_9BACT</name>
<keyword evidence="3" id="KW-0313">Glucose metabolism</keyword>
<dbReference type="EMBL" id="MNZT01000115">
    <property type="protein sequence ID" value="OIP95152.1"/>
    <property type="molecule type" value="Genomic_DNA"/>
</dbReference>
<accession>A0A1J5IV78</accession>
<feature type="domain" description="Glycosyl transferase family 1" evidence="7">
    <location>
        <begin position="209"/>
        <end position="378"/>
    </location>
</feature>
<dbReference type="InterPro" id="IPR049438">
    <property type="entry name" value="TreT_GT1"/>
</dbReference>